<keyword evidence="2" id="KW-0472">Membrane</keyword>
<name>A0A1Y2BU99_9FUNG</name>
<reference evidence="3 4" key="1">
    <citation type="submission" date="2016-07" db="EMBL/GenBank/DDBJ databases">
        <title>Pervasive Adenine N6-methylation of Active Genes in Fungi.</title>
        <authorList>
            <consortium name="DOE Joint Genome Institute"/>
            <person name="Mondo S.J."/>
            <person name="Dannebaum R.O."/>
            <person name="Kuo R.C."/>
            <person name="Labutti K."/>
            <person name="Haridas S."/>
            <person name="Kuo A."/>
            <person name="Salamov A."/>
            <person name="Ahrendt S.R."/>
            <person name="Lipzen A."/>
            <person name="Sullivan W."/>
            <person name="Andreopoulos W.B."/>
            <person name="Clum A."/>
            <person name="Lindquist E."/>
            <person name="Daum C."/>
            <person name="Ramamoorthy G.K."/>
            <person name="Gryganskyi A."/>
            <person name="Culley D."/>
            <person name="Magnuson J.K."/>
            <person name="James T.Y."/>
            <person name="O'Malley M.A."/>
            <person name="Stajich J.E."/>
            <person name="Spatafora J.W."/>
            <person name="Visel A."/>
            <person name="Grigoriev I.V."/>
        </authorList>
    </citation>
    <scope>NUCLEOTIDE SEQUENCE [LARGE SCALE GENOMIC DNA]</scope>
    <source>
        <strain evidence="3 4">JEL800</strain>
    </source>
</reference>
<gene>
    <name evidence="3" type="ORF">BCR33DRAFT_854005</name>
</gene>
<protein>
    <recommendedName>
        <fullName evidence="5">Transmembrane protein</fullName>
    </recommendedName>
</protein>
<feature type="transmembrane region" description="Helical" evidence="2">
    <location>
        <begin position="152"/>
        <end position="171"/>
    </location>
</feature>
<evidence type="ECO:0000256" key="1">
    <source>
        <dbReference type="SAM" id="MobiDB-lite"/>
    </source>
</evidence>
<feature type="transmembrane region" description="Helical" evidence="2">
    <location>
        <begin position="62"/>
        <end position="79"/>
    </location>
</feature>
<evidence type="ECO:0000313" key="3">
    <source>
        <dbReference type="EMBL" id="ORY38329.1"/>
    </source>
</evidence>
<sequence length="302" mass="33915">MQASFLLPPPPITSYASSSSLRALKTLADSRGILSFTTVMLMLHLDLYDVDLTDRSWIRMSCYMDALAFFITYMGDIVTDPFLDVTPFLTTARLCWAVSVSLLLAYFVTETLKAVRSRRKWIARASGGLSFVAMVGFVLAGDDGGWTSFIRIALISFWLFVELVCLVVLCWRWGIPCLRRRYSSNSTNNNNINNNCYLDGGHADDADRDSAVPQKTQSPAANTSKQLVGILAILAAANVWALVFLLTGRAPNVVYARGLLIEYVQMQLVLRSERDDHDQQNNQEMPPLLDDIGRERTWQQRL</sequence>
<feature type="transmembrane region" description="Helical" evidence="2">
    <location>
        <begin position="91"/>
        <end position="109"/>
    </location>
</feature>
<dbReference type="AlphaFoldDB" id="A0A1Y2BU99"/>
<comment type="caution">
    <text evidence="3">The sequence shown here is derived from an EMBL/GenBank/DDBJ whole genome shotgun (WGS) entry which is preliminary data.</text>
</comment>
<evidence type="ECO:0000313" key="4">
    <source>
        <dbReference type="Proteomes" id="UP000193642"/>
    </source>
</evidence>
<dbReference type="EMBL" id="MCGO01000044">
    <property type="protein sequence ID" value="ORY38329.1"/>
    <property type="molecule type" value="Genomic_DNA"/>
</dbReference>
<accession>A0A1Y2BU99</accession>
<organism evidence="3 4">
    <name type="scientific">Rhizoclosmatium globosum</name>
    <dbReference type="NCBI Taxonomy" id="329046"/>
    <lineage>
        <taxon>Eukaryota</taxon>
        <taxon>Fungi</taxon>
        <taxon>Fungi incertae sedis</taxon>
        <taxon>Chytridiomycota</taxon>
        <taxon>Chytridiomycota incertae sedis</taxon>
        <taxon>Chytridiomycetes</taxon>
        <taxon>Chytridiales</taxon>
        <taxon>Chytriomycetaceae</taxon>
        <taxon>Rhizoclosmatium</taxon>
    </lineage>
</organism>
<keyword evidence="2" id="KW-1133">Transmembrane helix</keyword>
<keyword evidence="2" id="KW-0812">Transmembrane</keyword>
<feature type="compositionally biased region" description="Basic and acidic residues" evidence="1">
    <location>
        <begin position="291"/>
        <end position="302"/>
    </location>
</feature>
<dbReference type="Proteomes" id="UP000193642">
    <property type="component" value="Unassembled WGS sequence"/>
</dbReference>
<feature type="transmembrane region" description="Helical" evidence="2">
    <location>
        <begin position="227"/>
        <end position="247"/>
    </location>
</feature>
<keyword evidence="4" id="KW-1185">Reference proteome</keyword>
<feature type="transmembrane region" description="Helical" evidence="2">
    <location>
        <begin position="121"/>
        <end position="140"/>
    </location>
</feature>
<feature type="region of interest" description="Disordered" evidence="1">
    <location>
        <begin position="275"/>
        <end position="302"/>
    </location>
</feature>
<evidence type="ECO:0000256" key="2">
    <source>
        <dbReference type="SAM" id="Phobius"/>
    </source>
</evidence>
<evidence type="ECO:0008006" key="5">
    <source>
        <dbReference type="Google" id="ProtNLM"/>
    </source>
</evidence>
<proteinExistence type="predicted"/>